<evidence type="ECO:0000256" key="11">
    <source>
        <dbReference type="ARBA" id="ARBA00023157"/>
    </source>
</evidence>
<keyword evidence="12" id="KW-0325">Glycoprotein</keyword>
<dbReference type="PANTHER" id="PTHR10877">
    <property type="entry name" value="POLYCYSTIN FAMILY MEMBER"/>
    <property type="match status" value="1"/>
</dbReference>
<dbReference type="GO" id="GO:0005262">
    <property type="term" value="F:calcium channel activity"/>
    <property type="evidence" value="ECO:0007669"/>
    <property type="project" value="UniProtKB-KW"/>
</dbReference>
<keyword evidence="10 16" id="KW-0472">Membrane</keyword>
<keyword evidence="13" id="KW-0966">Cell projection</keyword>
<keyword evidence="8" id="KW-0175">Coiled coil</keyword>
<dbReference type="FunFam" id="1.10.287.70:FF:000055">
    <property type="entry name" value="Polycystic kidney disease 2-like 1"/>
    <property type="match status" value="1"/>
</dbReference>
<sequence length="301" mass="35766">MDSFFQCSFGIVFVNVYKLMQIREVVEELETHPDHFVNFDALESTQGLMKSLEAILMFIVYLKFFKFLDVSRSLSLLQLAFVKCIRDIFAFSILFFLVMVAFAFWGHLLFGRQLKSYYTFGDSIFTLLKAVLSDFNYEQIEDADYIMAPIFFTLFMIIVFFILLNMLLAIINDSYSLVLEEQSQSKQEMLMLDFLKPKILRMLKFMKINFKIRETKSLSDYDKTVDQITEIFKKCHFSDVEIDMFFKRYNIDDTSRVKNDDIEYLLGDLDNPLEPLATPLTQNDEDFVKFEDFERYYQTQF</sequence>
<evidence type="ECO:0000256" key="14">
    <source>
        <dbReference type="ARBA" id="ARBA00023303"/>
    </source>
</evidence>
<feature type="transmembrane region" description="Helical" evidence="16">
    <location>
        <begin position="88"/>
        <end position="110"/>
    </location>
</feature>
<dbReference type="GO" id="GO:0005886">
    <property type="term" value="C:plasma membrane"/>
    <property type="evidence" value="ECO:0007669"/>
    <property type="project" value="UniProtKB-SubCell"/>
</dbReference>
<proteinExistence type="inferred from homology"/>
<evidence type="ECO:0000256" key="2">
    <source>
        <dbReference type="ARBA" id="ARBA00004651"/>
    </source>
</evidence>
<gene>
    <name evidence="18" type="ORF">MELIAE_LOCUS2939</name>
</gene>
<keyword evidence="14 15" id="KW-0407">Ion channel</keyword>
<feature type="domain" description="Polycystin cation channel PKD1/PKD2" evidence="17">
    <location>
        <begin position="11"/>
        <end position="176"/>
    </location>
</feature>
<evidence type="ECO:0000256" key="6">
    <source>
        <dbReference type="ARBA" id="ARBA00022692"/>
    </source>
</evidence>
<feature type="binding site" evidence="15">
    <location>
        <position position="261"/>
    </location>
    <ligand>
        <name>Ca(2+)</name>
        <dbReference type="ChEBI" id="CHEBI:29108"/>
        <label>2</label>
    </ligand>
</feature>
<keyword evidence="15" id="KW-0109">Calcium transport</keyword>
<keyword evidence="11" id="KW-1015">Disulfide bond</keyword>
<feature type="transmembrane region" description="Helical" evidence="16">
    <location>
        <begin position="48"/>
        <end position="68"/>
    </location>
</feature>
<reference evidence="18" key="1">
    <citation type="submission" date="2021-12" db="EMBL/GenBank/DDBJ databases">
        <authorList>
            <person name="King R."/>
        </authorList>
    </citation>
    <scope>NUCLEOTIDE SEQUENCE</scope>
</reference>
<evidence type="ECO:0000256" key="12">
    <source>
        <dbReference type="ARBA" id="ARBA00023180"/>
    </source>
</evidence>
<keyword evidence="6 16" id="KW-0812">Transmembrane</keyword>
<keyword evidence="15" id="KW-0106">Calcium</keyword>
<evidence type="ECO:0000256" key="8">
    <source>
        <dbReference type="ARBA" id="ARBA00023054"/>
    </source>
</evidence>
<evidence type="ECO:0000256" key="9">
    <source>
        <dbReference type="ARBA" id="ARBA00023065"/>
    </source>
</evidence>
<evidence type="ECO:0000256" key="1">
    <source>
        <dbReference type="ARBA" id="ARBA00004138"/>
    </source>
</evidence>
<evidence type="ECO:0000256" key="3">
    <source>
        <dbReference type="ARBA" id="ARBA00007200"/>
    </source>
</evidence>
<dbReference type="InterPro" id="IPR051223">
    <property type="entry name" value="Polycystin"/>
</dbReference>
<evidence type="ECO:0000313" key="19">
    <source>
        <dbReference type="Proteomes" id="UP001154078"/>
    </source>
</evidence>
<feature type="binding site" evidence="15">
    <location>
        <position position="252"/>
    </location>
    <ligand>
        <name>Ca(2+)</name>
        <dbReference type="ChEBI" id="CHEBI:29108"/>
        <label>2</label>
    </ligand>
</feature>
<keyword evidence="15" id="KW-0479">Metal-binding</keyword>
<feature type="transmembrane region" description="Helical" evidence="16">
    <location>
        <begin position="145"/>
        <end position="171"/>
    </location>
</feature>
<evidence type="ECO:0000259" key="17">
    <source>
        <dbReference type="Pfam" id="PF08016"/>
    </source>
</evidence>
<dbReference type="EMBL" id="OV121133">
    <property type="protein sequence ID" value="CAH0550022.1"/>
    <property type="molecule type" value="Genomic_DNA"/>
</dbReference>
<dbReference type="Proteomes" id="UP001154078">
    <property type="component" value="Chromosome 2"/>
</dbReference>
<evidence type="ECO:0000256" key="13">
    <source>
        <dbReference type="ARBA" id="ARBA00023273"/>
    </source>
</evidence>
<keyword evidence="15" id="KW-0107">Calcium channel</keyword>
<evidence type="ECO:0000256" key="5">
    <source>
        <dbReference type="ARBA" id="ARBA00022475"/>
    </source>
</evidence>
<evidence type="ECO:0000256" key="7">
    <source>
        <dbReference type="ARBA" id="ARBA00022989"/>
    </source>
</evidence>
<keyword evidence="4" id="KW-0813">Transport</keyword>
<organism evidence="18 19">
    <name type="scientific">Brassicogethes aeneus</name>
    <name type="common">Rape pollen beetle</name>
    <name type="synonym">Meligethes aeneus</name>
    <dbReference type="NCBI Taxonomy" id="1431903"/>
    <lineage>
        <taxon>Eukaryota</taxon>
        <taxon>Metazoa</taxon>
        <taxon>Ecdysozoa</taxon>
        <taxon>Arthropoda</taxon>
        <taxon>Hexapoda</taxon>
        <taxon>Insecta</taxon>
        <taxon>Pterygota</taxon>
        <taxon>Neoptera</taxon>
        <taxon>Endopterygota</taxon>
        <taxon>Coleoptera</taxon>
        <taxon>Polyphaga</taxon>
        <taxon>Cucujiformia</taxon>
        <taxon>Nitidulidae</taxon>
        <taxon>Meligethinae</taxon>
        <taxon>Brassicogethes</taxon>
    </lineage>
</organism>
<dbReference type="InterPro" id="IPR013122">
    <property type="entry name" value="PKD1_2_channel"/>
</dbReference>
<accession>A0A9P0FCA2</accession>
<name>A0A9P0FCA2_BRAAE</name>
<protein>
    <recommendedName>
        <fullName evidence="17">Polycystin cation channel PKD1/PKD2 domain-containing protein</fullName>
    </recommendedName>
</protein>
<evidence type="ECO:0000256" key="16">
    <source>
        <dbReference type="SAM" id="Phobius"/>
    </source>
</evidence>
<dbReference type="InterPro" id="IPR003915">
    <property type="entry name" value="PKD_2"/>
</dbReference>
<keyword evidence="5" id="KW-1003">Cell membrane</keyword>
<evidence type="ECO:0000256" key="10">
    <source>
        <dbReference type="ARBA" id="ARBA00023136"/>
    </source>
</evidence>
<dbReference type="GO" id="GO:0005929">
    <property type="term" value="C:cilium"/>
    <property type="evidence" value="ECO:0007669"/>
    <property type="project" value="UniProtKB-SubCell"/>
</dbReference>
<dbReference type="PANTHER" id="PTHR10877:SF183">
    <property type="entry name" value="AT14535P-RELATED"/>
    <property type="match status" value="1"/>
</dbReference>
<comment type="similarity">
    <text evidence="3">Belongs to the polycystin family.</text>
</comment>
<keyword evidence="9 15" id="KW-0406">Ion transport</keyword>
<evidence type="ECO:0000256" key="15">
    <source>
        <dbReference type="PIRSR" id="PIRSR603915-1"/>
    </source>
</evidence>
<keyword evidence="7 16" id="KW-1133">Transmembrane helix</keyword>
<keyword evidence="19" id="KW-1185">Reference proteome</keyword>
<dbReference type="AlphaFoldDB" id="A0A9P0FCA2"/>
<comment type="subcellular location">
    <subcellularLocation>
        <location evidence="2">Cell membrane</location>
        <topology evidence="2">Multi-pass membrane protein</topology>
    </subcellularLocation>
    <subcellularLocation>
        <location evidence="1">Cell projection</location>
        <location evidence="1">Cilium</location>
    </subcellularLocation>
</comment>
<dbReference type="OrthoDB" id="444119at2759"/>
<dbReference type="PRINTS" id="PR01433">
    <property type="entry name" value="POLYCYSTIN2"/>
</dbReference>
<evidence type="ECO:0000313" key="18">
    <source>
        <dbReference type="EMBL" id="CAH0550022.1"/>
    </source>
</evidence>
<evidence type="ECO:0000256" key="4">
    <source>
        <dbReference type="ARBA" id="ARBA00022448"/>
    </source>
</evidence>
<dbReference type="Gene3D" id="1.10.287.70">
    <property type="match status" value="1"/>
</dbReference>
<dbReference type="GO" id="GO:0005509">
    <property type="term" value="F:calcium ion binding"/>
    <property type="evidence" value="ECO:0007669"/>
    <property type="project" value="InterPro"/>
</dbReference>
<dbReference type="Pfam" id="PF08016">
    <property type="entry name" value="PKD_channel"/>
    <property type="match status" value="1"/>
</dbReference>